<accession>A0AA35R266</accession>
<reference evidence="2" key="1">
    <citation type="submission" date="2023-03" db="EMBL/GenBank/DDBJ databases">
        <authorList>
            <person name="Steffen K."/>
            <person name="Cardenas P."/>
        </authorList>
    </citation>
    <scope>NUCLEOTIDE SEQUENCE</scope>
</reference>
<dbReference type="Proteomes" id="UP001174909">
    <property type="component" value="Unassembled WGS sequence"/>
</dbReference>
<evidence type="ECO:0000313" key="3">
    <source>
        <dbReference type="Proteomes" id="UP001174909"/>
    </source>
</evidence>
<dbReference type="AlphaFoldDB" id="A0AA35R266"/>
<feature type="compositionally biased region" description="Polar residues" evidence="1">
    <location>
        <begin position="138"/>
        <end position="155"/>
    </location>
</feature>
<feature type="compositionally biased region" description="Polar residues" evidence="1">
    <location>
        <begin position="172"/>
        <end position="194"/>
    </location>
</feature>
<evidence type="ECO:0000313" key="2">
    <source>
        <dbReference type="EMBL" id="CAI8001368.1"/>
    </source>
</evidence>
<gene>
    <name evidence="2" type="ORF">GBAR_LOCUS3176</name>
</gene>
<keyword evidence="3" id="KW-1185">Reference proteome</keyword>
<proteinExistence type="predicted"/>
<sequence>MATSDELQRHLSGSDLGILLTELWPIQPRNILIFGVQLKISYSTIQELEMRNNIYKVDSLRIILHEALNRDPPLTRREIVTALRNPSVGEERLASQIESQYSLPQALSSDANFNGAISAAPSAAPMSMPQYPQLAPPSVQQDTSVPQHSGSTQAPQWPVNIQPPTYEHRPVNQLQQPRVSQSNQPPYLTGQNTSQQPLMHNTILNDTQRLLQLHQPFPY</sequence>
<feature type="non-terminal residue" evidence="2">
    <location>
        <position position="219"/>
    </location>
</feature>
<protein>
    <submittedName>
        <fullName evidence="2">Uncharacterized protein</fullName>
    </submittedName>
</protein>
<evidence type="ECO:0000256" key="1">
    <source>
        <dbReference type="SAM" id="MobiDB-lite"/>
    </source>
</evidence>
<organism evidence="2 3">
    <name type="scientific">Geodia barretti</name>
    <name type="common">Barrett's horny sponge</name>
    <dbReference type="NCBI Taxonomy" id="519541"/>
    <lineage>
        <taxon>Eukaryota</taxon>
        <taxon>Metazoa</taxon>
        <taxon>Porifera</taxon>
        <taxon>Demospongiae</taxon>
        <taxon>Heteroscleromorpha</taxon>
        <taxon>Tetractinellida</taxon>
        <taxon>Astrophorina</taxon>
        <taxon>Geodiidae</taxon>
        <taxon>Geodia</taxon>
    </lineage>
</organism>
<comment type="caution">
    <text evidence="2">The sequence shown here is derived from an EMBL/GenBank/DDBJ whole genome shotgun (WGS) entry which is preliminary data.</text>
</comment>
<feature type="region of interest" description="Disordered" evidence="1">
    <location>
        <begin position="124"/>
        <end position="194"/>
    </location>
</feature>
<name>A0AA35R266_GEOBA</name>
<dbReference type="EMBL" id="CASHTH010000435">
    <property type="protein sequence ID" value="CAI8001368.1"/>
    <property type="molecule type" value="Genomic_DNA"/>
</dbReference>